<protein>
    <submittedName>
        <fullName evidence="1">Uncharacterized protein</fullName>
    </submittedName>
</protein>
<keyword evidence="2" id="KW-1185">Reference proteome</keyword>
<evidence type="ECO:0000313" key="1">
    <source>
        <dbReference type="EMBL" id="SNR34544.1"/>
    </source>
</evidence>
<evidence type="ECO:0000313" key="2">
    <source>
        <dbReference type="Proteomes" id="UP000198397"/>
    </source>
</evidence>
<proteinExistence type="predicted"/>
<gene>
    <name evidence="1" type="ORF">SAMN06264855_10316</name>
</gene>
<dbReference type="AlphaFoldDB" id="A0A238VK42"/>
<organism evidence="1 2">
    <name type="scientific">Halorubrum vacuolatum</name>
    <name type="common">Natronobacterium vacuolatum</name>
    <dbReference type="NCBI Taxonomy" id="63740"/>
    <lineage>
        <taxon>Archaea</taxon>
        <taxon>Methanobacteriati</taxon>
        <taxon>Methanobacteriota</taxon>
        <taxon>Stenosarchaea group</taxon>
        <taxon>Halobacteria</taxon>
        <taxon>Halobacteriales</taxon>
        <taxon>Haloferacaceae</taxon>
        <taxon>Halorubrum</taxon>
    </lineage>
</organism>
<dbReference type="Proteomes" id="UP000198397">
    <property type="component" value="Unassembled WGS sequence"/>
</dbReference>
<name>A0A238VK42_HALVU</name>
<accession>A0A238VK42</accession>
<sequence length="77" mass="9039">MYYFYTILANKIRRYVGKTRLAFLKFELNLLIPVTCICKLTTDCSFAQKNCVPLRFNHIFRDIIHGNFLTTNITVTS</sequence>
<reference evidence="1 2" key="1">
    <citation type="submission" date="2017-06" db="EMBL/GenBank/DDBJ databases">
        <authorList>
            <person name="Kim H.J."/>
            <person name="Triplett B.A."/>
        </authorList>
    </citation>
    <scope>NUCLEOTIDE SEQUENCE [LARGE SCALE GENOMIC DNA]</scope>
    <source>
        <strain evidence="1 2">DSM 8800</strain>
    </source>
</reference>
<dbReference type="EMBL" id="FZNQ01000003">
    <property type="protein sequence ID" value="SNR34544.1"/>
    <property type="molecule type" value="Genomic_DNA"/>
</dbReference>